<evidence type="ECO:0000313" key="3">
    <source>
        <dbReference type="Proteomes" id="UP000266861"/>
    </source>
</evidence>
<evidence type="ECO:0000313" key="2">
    <source>
        <dbReference type="EMBL" id="RHZ89418.1"/>
    </source>
</evidence>
<feature type="chain" id="PRO_5017424933" description="Secreted protein" evidence="1">
    <location>
        <begin position="20"/>
        <end position="79"/>
    </location>
</feature>
<sequence>MITFRFTLILFYFIIKTKGVILNQINTEYNLLIICFKNILKTKENSRKETRLKLSTSNICKKFECSDKIKNSVAFFFSL</sequence>
<feature type="signal peptide" evidence="1">
    <location>
        <begin position="1"/>
        <end position="19"/>
    </location>
</feature>
<keyword evidence="3" id="KW-1185">Reference proteome</keyword>
<protein>
    <recommendedName>
        <fullName evidence="4">Secreted protein</fullName>
    </recommendedName>
</protein>
<dbReference type="Proteomes" id="UP000266861">
    <property type="component" value="Unassembled WGS sequence"/>
</dbReference>
<dbReference type="AlphaFoldDB" id="A0A397JRC7"/>
<gene>
    <name evidence="2" type="ORF">Glove_14g44</name>
</gene>
<dbReference type="EMBL" id="PQFF01000012">
    <property type="protein sequence ID" value="RHZ89418.1"/>
    <property type="molecule type" value="Genomic_DNA"/>
</dbReference>
<name>A0A397JRC7_9GLOM</name>
<evidence type="ECO:0008006" key="4">
    <source>
        <dbReference type="Google" id="ProtNLM"/>
    </source>
</evidence>
<accession>A0A397JRC7</accession>
<comment type="caution">
    <text evidence="2">The sequence shown here is derived from an EMBL/GenBank/DDBJ whole genome shotgun (WGS) entry which is preliminary data.</text>
</comment>
<reference evidence="2 3" key="1">
    <citation type="submission" date="2018-08" db="EMBL/GenBank/DDBJ databases">
        <title>Genome and evolution of the arbuscular mycorrhizal fungus Diversispora epigaea (formerly Glomus versiforme) and its bacterial endosymbionts.</title>
        <authorList>
            <person name="Sun X."/>
            <person name="Fei Z."/>
            <person name="Harrison M."/>
        </authorList>
    </citation>
    <scope>NUCLEOTIDE SEQUENCE [LARGE SCALE GENOMIC DNA]</scope>
    <source>
        <strain evidence="2 3">IT104</strain>
    </source>
</reference>
<keyword evidence="1" id="KW-0732">Signal</keyword>
<proteinExistence type="predicted"/>
<evidence type="ECO:0000256" key="1">
    <source>
        <dbReference type="SAM" id="SignalP"/>
    </source>
</evidence>
<organism evidence="2 3">
    <name type="scientific">Diversispora epigaea</name>
    <dbReference type="NCBI Taxonomy" id="1348612"/>
    <lineage>
        <taxon>Eukaryota</taxon>
        <taxon>Fungi</taxon>
        <taxon>Fungi incertae sedis</taxon>
        <taxon>Mucoromycota</taxon>
        <taxon>Glomeromycotina</taxon>
        <taxon>Glomeromycetes</taxon>
        <taxon>Diversisporales</taxon>
        <taxon>Diversisporaceae</taxon>
        <taxon>Diversispora</taxon>
    </lineage>
</organism>